<gene>
    <name evidence="1" type="ORF">IM755_01525</name>
</gene>
<reference evidence="1 2" key="1">
    <citation type="submission" date="2020-10" db="EMBL/GenBank/DDBJ databases">
        <title>The genome sequence of Flavobacterium aquaticum 1Y8A.</title>
        <authorList>
            <person name="Liu Y."/>
        </authorList>
    </citation>
    <scope>NUCLEOTIDE SEQUENCE [LARGE SCALE GENOMIC DNA]</scope>
    <source>
        <strain evidence="1 2">1Y8A</strain>
    </source>
</reference>
<organism evidence="1 2">
    <name type="scientific">Flavobacterium proteolyticum</name>
    <dbReference type="NCBI Taxonomy" id="2911683"/>
    <lineage>
        <taxon>Bacteria</taxon>
        <taxon>Pseudomonadati</taxon>
        <taxon>Bacteroidota</taxon>
        <taxon>Flavobacteriia</taxon>
        <taxon>Flavobacteriales</taxon>
        <taxon>Flavobacteriaceae</taxon>
        <taxon>Flavobacterium</taxon>
    </lineage>
</organism>
<dbReference type="Proteomes" id="UP000656274">
    <property type="component" value="Unassembled WGS sequence"/>
</dbReference>
<dbReference type="EMBL" id="JADFTZ010000001">
    <property type="protein sequence ID" value="MBE9575375.1"/>
    <property type="molecule type" value="Genomic_DNA"/>
</dbReference>
<keyword evidence="2" id="KW-1185">Reference proteome</keyword>
<name>A0ABR9WN81_9FLAO</name>
<sequence length="59" mass="7046">MFVEILKELTNNYLFATKMTGRQNQIKKADEEFGRYLKNSTNLEKAFSDFFPLKYFINV</sequence>
<accession>A0ABR9WN81</accession>
<evidence type="ECO:0000313" key="2">
    <source>
        <dbReference type="Proteomes" id="UP000656274"/>
    </source>
</evidence>
<dbReference type="RefSeq" id="WP_194093300.1">
    <property type="nucleotide sequence ID" value="NZ_JADFTZ010000001.1"/>
</dbReference>
<proteinExistence type="predicted"/>
<comment type="caution">
    <text evidence="1">The sequence shown here is derived from an EMBL/GenBank/DDBJ whole genome shotgun (WGS) entry which is preliminary data.</text>
</comment>
<protein>
    <submittedName>
        <fullName evidence="1">Uncharacterized protein</fullName>
    </submittedName>
</protein>
<evidence type="ECO:0000313" key="1">
    <source>
        <dbReference type="EMBL" id="MBE9575375.1"/>
    </source>
</evidence>